<organism evidence="1 2">
    <name type="scientific">Sporolactobacillus inulinus</name>
    <dbReference type="NCBI Taxonomy" id="2078"/>
    <lineage>
        <taxon>Bacteria</taxon>
        <taxon>Bacillati</taxon>
        <taxon>Bacillota</taxon>
        <taxon>Bacilli</taxon>
        <taxon>Bacillales</taxon>
        <taxon>Sporolactobacillaceae</taxon>
        <taxon>Sporolactobacillus</taxon>
    </lineage>
</organism>
<accession>A0A4Y1Z9B7</accession>
<dbReference type="EMBL" id="BEXB01000007">
    <property type="protein sequence ID" value="GAY75596.1"/>
    <property type="molecule type" value="Genomic_DNA"/>
</dbReference>
<name>A0A4Y1Z9B7_9BACL</name>
<sequence>MIEQQPTERFSGMMSTLMERIEEEEAMENFYMINDRTIQVRTGVFGSVESYRCYSTGELEGIQLSDKNMVVTHIGELVPFYTETTRRKNKYSIEFYKDGMIKSVALENNRRFTRRLAIFPPSSSPFTVPAN</sequence>
<evidence type="ECO:0000313" key="1">
    <source>
        <dbReference type="EMBL" id="GAY75596.1"/>
    </source>
</evidence>
<dbReference type="AlphaFoldDB" id="A0A4Y1Z9B7"/>
<evidence type="ECO:0000313" key="2">
    <source>
        <dbReference type="Proteomes" id="UP000319716"/>
    </source>
</evidence>
<protein>
    <submittedName>
        <fullName evidence="1">Uncharacterized protein</fullName>
    </submittedName>
</protein>
<dbReference type="Proteomes" id="UP000319716">
    <property type="component" value="Unassembled WGS sequence"/>
</dbReference>
<proteinExistence type="predicted"/>
<comment type="caution">
    <text evidence="1">The sequence shown here is derived from an EMBL/GenBank/DDBJ whole genome shotgun (WGS) entry which is preliminary data.</text>
</comment>
<reference evidence="1 2" key="1">
    <citation type="submission" date="2017-11" db="EMBL/GenBank/DDBJ databases">
        <title>Draft Genome Sequence of Sporolactobacillus inulinus NBRC 111894 Isolated from Koso, a Japanese Sugar-Vegetable Fermented Beverage.</title>
        <authorList>
            <person name="Chiou T.Y."/>
            <person name="Oshima K."/>
            <person name="Suda W."/>
            <person name="Hattori M."/>
            <person name="Takahashi T."/>
        </authorList>
    </citation>
    <scope>NUCLEOTIDE SEQUENCE [LARGE SCALE GENOMIC DNA]</scope>
    <source>
        <strain evidence="1 2">NBRC111894</strain>
    </source>
</reference>
<gene>
    <name evidence="1" type="ORF">NBRC111894_1150</name>
</gene>